<dbReference type="KEGG" id="gau:GAU_3841"/>
<dbReference type="SUPFAM" id="SSF82771">
    <property type="entry name" value="GIY-YIG endonuclease"/>
    <property type="match status" value="1"/>
</dbReference>
<evidence type="ECO:0000313" key="4">
    <source>
        <dbReference type="EMBL" id="BAH40883.1"/>
    </source>
</evidence>
<dbReference type="GO" id="GO:0009432">
    <property type="term" value="P:SOS response"/>
    <property type="evidence" value="ECO:0007669"/>
    <property type="project" value="UniProtKB-KW"/>
</dbReference>
<dbReference type="PANTHER" id="PTHR30562:SF1">
    <property type="entry name" value="UVRABC SYSTEM PROTEIN C"/>
    <property type="match status" value="1"/>
</dbReference>
<dbReference type="HOGENOM" id="CLU_014841_4_0_0"/>
<dbReference type="PANTHER" id="PTHR30562">
    <property type="entry name" value="UVRC/OXIDOREDUCTASE"/>
    <property type="match status" value="1"/>
</dbReference>
<dbReference type="InterPro" id="IPR035901">
    <property type="entry name" value="GIY-YIG_endonuc_sf"/>
</dbReference>
<dbReference type="InterPro" id="IPR050066">
    <property type="entry name" value="UvrABC_protein_C"/>
</dbReference>
<dbReference type="eggNOG" id="COG0322">
    <property type="taxonomic scope" value="Bacteria"/>
</dbReference>
<dbReference type="GO" id="GO:0006289">
    <property type="term" value="P:nucleotide-excision repair"/>
    <property type="evidence" value="ECO:0007669"/>
    <property type="project" value="InterPro"/>
</dbReference>
<feature type="domain" description="UVR" evidence="2">
    <location>
        <begin position="227"/>
        <end position="262"/>
    </location>
</feature>
<evidence type="ECO:0000256" key="1">
    <source>
        <dbReference type="ARBA" id="ARBA00023236"/>
    </source>
</evidence>
<sequence length="363" mass="41257">MREGCENRPGVYRMIGPTGGVIYVGQSRVLRTRLLSYFRAKGRRNKAARILRHAFQIEWEYTNTEFGALLRELRLIKQYRPHFNSMMVLDDWPRAYVALTGGNVPGLRVVARSDDPAAVALFGPFRRVQQLREAVRALAETMSLRDCTLEEGSLRTPRRTSRAATLWFAGDPDAPTGKVVASGRSRAPGCLRHDLGTCAGPCIGAGDAVDYRAAAADVRAFFEGRGDVPVRRLEAAMQHAADELAFERARVLRDRLILVRWLFERLQHFHANVDRLTFRYHAVGHADHEWVYLIRRGTVRAELRAPQTETEHEAFRALVARIYDGPDLSGADIPTHDLDEFFLVASWFRRRPVEKQRTRSAHD</sequence>
<dbReference type="AlphaFoldDB" id="C1AEF6"/>
<keyword evidence="4" id="KW-0269">Exonuclease</keyword>
<dbReference type="PROSITE" id="PS50164">
    <property type="entry name" value="GIY_YIG"/>
    <property type="match status" value="1"/>
</dbReference>
<protein>
    <submittedName>
        <fullName evidence="4">Putative exonuclease</fullName>
    </submittedName>
</protein>
<keyword evidence="5" id="KW-1185">Reference proteome</keyword>
<proteinExistence type="predicted"/>
<evidence type="ECO:0000259" key="3">
    <source>
        <dbReference type="PROSITE" id="PS50164"/>
    </source>
</evidence>
<dbReference type="InterPro" id="IPR000305">
    <property type="entry name" value="GIY-YIG_endonuc"/>
</dbReference>
<dbReference type="STRING" id="379066.GAU_3841"/>
<evidence type="ECO:0000259" key="2">
    <source>
        <dbReference type="PROSITE" id="PS50151"/>
    </source>
</evidence>
<dbReference type="GO" id="GO:0009380">
    <property type="term" value="C:excinuclease repair complex"/>
    <property type="evidence" value="ECO:0007669"/>
    <property type="project" value="TreeGrafter"/>
</dbReference>
<dbReference type="PROSITE" id="PS50151">
    <property type="entry name" value="UVR"/>
    <property type="match status" value="1"/>
</dbReference>
<organism evidence="4 5">
    <name type="scientific">Gemmatimonas aurantiaca (strain DSM 14586 / JCM 11422 / NBRC 100505 / T-27)</name>
    <dbReference type="NCBI Taxonomy" id="379066"/>
    <lineage>
        <taxon>Bacteria</taxon>
        <taxon>Pseudomonadati</taxon>
        <taxon>Gemmatimonadota</taxon>
        <taxon>Gemmatimonadia</taxon>
        <taxon>Gemmatimonadales</taxon>
        <taxon>Gemmatimonadaceae</taxon>
        <taxon>Gemmatimonas</taxon>
    </lineage>
</organism>
<keyword evidence="1" id="KW-0742">SOS response</keyword>
<keyword evidence="1" id="KW-0227">DNA damage</keyword>
<dbReference type="Proteomes" id="UP000002209">
    <property type="component" value="Chromosome"/>
</dbReference>
<keyword evidence="4" id="KW-0378">Hydrolase</keyword>
<dbReference type="InterPro" id="IPR001943">
    <property type="entry name" value="UVR_dom"/>
</dbReference>
<accession>C1AEF6</accession>
<dbReference type="Gene3D" id="4.10.860.10">
    <property type="entry name" value="UVR domain"/>
    <property type="match status" value="1"/>
</dbReference>
<dbReference type="Gene3D" id="3.40.1440.10">
    <property type="entry name" value="GIY-YIG endonuclease"/>
    <property type="match status" value="1"/>
</dbReference>
<dbReference type="Pfam" id="PF02151">
    <property type="entry name" value="UVR"/>
    <property type="match status" value="1"/>
</dbReference>
<dbReference type="GO" id="GO:0004527">
    <property type="term" value="F:exonuclease activity"/>
    <property type="evidence" value="ECO:0007669"/>
    <property type="project" value="UniProtKB-KW"/>
</dbReference>
<dbReference type="EMBL" id="AP009153">
    <property type="protein sequence ID" value="BAH40883.1"/>
    <property type="molecule type" value="Genomic_DNA"/>
</dbReference>
<name>C1AEF6_GEMAT</name>
<gene>
    <name evidence="4" type="ordered locus">GAU_3841</name>
</gene>
<dbReference type="InterPro" id="IPR036876">
    <property type="entry name" value="UVR_dom_sf"/>
</dbReference>
<dbReference type="InterPro" id="IPR047296">
    <property type="entry name" value="GIY-YIG_UvrC_Cho"/>
</dbReference>
<evidence type="ECO:0000313" key="5">
    <source>
        <dbReference type="Proteomes" id="UP000002209"/>
    </source>
</evidence>
<dbReference type="SMART" id="SM00465">
    <property type="entry name" value="GIYc"/>
    <property type="match status" value="1"/>
</dbReference>
<feature type="domain" description="GIY-YIG" evidence="3">
    <location>
        <begin position="7"/>
        <end position="85"/>
    </location>
</feature>
<dbReference type="Pfam" id="PF01541">
    <property type="entry name" value="GIY-YIG"/>
    <property type="match status" value="1"/>
</dbReference>
<dbReference type="SUPFAM" id="SSF46600">
    <property type="entry name" value="C-terminal UvrC-binding domain of UvrB"/>
    <property type="match status" value="1"/>
</dbReference>
<reference evidence="5" key="1">
    <citation type="submission" date="2006-03" db="EMBL/GenBank/DDBJ databases">
        <title>Complete genome sequence of Gemmatimonas aurantiaca T-27 that represents a novel phylum Gemmatimonadetes.</title>
        <authorList>
            <person name="Takasaki K."/>
            <person name="Ichikawa N."/>
            <person name="Miura H."/>
            <person name="Matsushita S."/>
            <person name="Watanabe Y."/>
            <person name="Oguchi A."/>
            <person name="Ankai A."/>
            <person name="Yashiro I."/>
            <person name="Takahashi M."/>
            <person name="Terui Y."/>
            <person name="Fukui S."/>
            <person name="Yokoyama H."/>
            <person name="Tanikawa S."/>
            <person name="Hanada S."/>
            <person name="Kamagata Y."/>
            <person name="Fujita N."/>
        </authorList>
    </citation>
    <scope>NUCLEOTIDE SEQUENCE [LARGE SCALE GENOMIC DNA]</scope>
    <source>
        <strain evidence="5">T-27 / DSM 14586 / JCM 11422 / NBRC 100505</strain>
    </source>
</reference>
<keyword evidence="4" id="KW-0540">Nuclease</keyword>
<dbReference type="CDD" id="cd10434">
    <property type="entry name" value="GIY-YIG_UvrC_Cho"/>
    <property type="match status" value="1"/>
</dbReference>